<evidence type="ECO:0000256" key="1">
    <source>
        <dbReference type="ARBA" id="ARBA00007592"/>
    </source>
</evidence>
<accession>A0ABS6KBB7</accession>
<dbReference type="SMART" id="SM01130">
    <property type="entry name" value="DHDPS"/>
    <property type="match status" value="1"/>
</dbReference>
<dbReference type="PIRSF" id="PIRSF001365">
    <property type="entry name" value="DHDPS"/>
    <property type="match status" value="1"/>
</dbReference>
<gene>
    <name evidence="4" type="ORF">KTH90_17420</name>
</gene>
<dbReference type="SUPFAM" id="SSF51569">
    <property type="entry name" value="Aldolase"/>
    <property type="match status" value="1"/>
</dbReference>
<evidence type="ECO:0000256" key="3">
    <source>
        <dbReference type="PIRNR" id="PIRNR001365"/>
    </source>
</evidence>
<sequence length="305" mass="34391">MKEIKGICPIIATPFTPMGEVDIESLKNLVRTLILGGCHGVTLFGIAGEYYKLTDEERQNMAGITTQVCREHNGAAILSVTDHATEAAIKTAVRYEQLGADCLMLLPPFFLKPGEQALYDHIKAVAEAVDIPIMVQYAPAQTGVTIPVETFVKLADECTNIKYFKIECKPPGAYITRMLEKTKGRAGVFVGNAGFQLIEAIDRGAVGCMPGCSMYDVYLKIYQEYRQGNREQAIQRHGRLLGILNHIRQNEEQIVAFEKRILRLRGIIKSDYCRHPTFVSDPYYDKLFGHFYNQMAEEYMWNGYE</sequence>
<dbReference type="Gene3D" id="3.20.20.70">
    <property type="entry name" value="Aldolase class I"/>
    <property type="match status" value="1"/>
</dbReference>
<evidence type="ECO:0000313" key="5">
    <source>
        <dbReference type="Proteomes" id="UP001314681"/>
    </source>
</evidence>
<dbReference type="PANTHER" id="PTHR12128:SF66">
    <property type="entry name" value="4-HYDROXY-2-OXOGLUTARATE ALDOLASE, MITOCHONDRIAL"/>
    <property type="match status" value="1"/>
</dbReference>
<evidence type="ECO:0000256" key="2">
    <source>
        <dbReference type="ARBA" id="ARBA00023239"/>
    </source>
</evidence>
<proteinExistence type="inferred from homology"/>
<evidence type="ECO:0000313" key="4">
    <source>
        <dbReference type="EMBL" id="MBU9727792.1"/>
    </source>
</evidence>
<reference evidence="4 5" key="1">
    <citation type="submission" date="2021-06" db="EMBL/GenBank/DDBJ databases">
        <title>Description of novel taxa of the family Lachnospiraceae.</title>
        <authorList>
            <person name="Chaplin A.V."/>
            <person name="Sokolova S.R."/>
            <person name="Pikina A.P."/>
            <person name="Korzhanova M."/>
            <person name="Belova V."/>
            <person name="Korostin D."/>
            <person name="Efimov B.A."/>
        </authorList>
    </citation>
    <scope>NUCLEOTIDE SEQUENCE [LARGE SCALE GENOMIC DNA]</scope>
    <source>
        <strain evidence="4 5">ASD4241</strain>
    </source>
</reference>
<name>A0ABS6KBB7_9FIRM</name>
<protein>
    <submittedName>
        <fullName evidence="4">Dihydrodipicolinate synthase family protein</fullName>
    </submittedName>
</protein>
<organism evidence="4 5">
    <name type="scientific">Diplocloster modestus</name>
    <dbReference type="NCBI Taxonomy" id="2850322"/>
    <lineage>
        <taxon>Bacteria</taxon>
        <taxon>Bacillati</taxon>
        <taxon>Bacillota</taxon>
        <taxon>Clostridia</taxon>
        <taxon>Lachnospirales</taxon>
        <taxon>Lachnospiraceae</taxon>
        <taxon>Diplocloster</taxon>
    </lineage>
</organism>
<dbReference type="InterPro" id="IPR013785">
    <property type="entry name" value="Aldolase_TIM"/>
</dbReference>
<comment type="similarity">
    <text evidence="1 3">Belongs to the DapA family.</text>
</comment>
<keyword evidence="2 3" id="KW-0456">Lyase</keyword>
<dbReference type="Proteomes" id="UP001314681">
    <property type="component" value="Unassembled WGS sequence"/>
</dbReference>
<dbReference type="PANTHER" id="PTHR12128">
    <property type="entry name" value="DIHYDRODIPICOLINATE SYNTHASE"/>
    <property type="match status" value="1"/>
</dbReference>
<keyword evidence="5" id="KW-1185">Reference proteome</keyword>
<dbReference type="RefSeq" id="WP_158355698.1">
    <property type="nucleotide sequence ID" value="NZ_JAHQCX010000013.1"/>
</dbReference>
<dbReference type="PRINTS" id="PR00146">
    <property type="entry name" value="DHPICSNTHASE"/>
</dbReference>
<dbReference type="Pfam" id="PF00701">
    <property type="entry name" value="DHDPS"/>
    <property type="match status" value="1"/>
</dbReference>
<dbReference type="InterPro" id="IPR002220">
    <property type="entry name" value="DapA-like"/>
</dbReference>
<dbReference type="CDD" id="cd00408">
    <property type="entry name" value="DHDPS-like"/>
    <property type="match status" value="1"/>
</dbReference>
<comment type="caution">
    <text evidence="4">The sequence shown here is derived from an EMBL/GenBank/DDBJ whole genome shotgun (WGS) entry which is preliminary data.</text>
</comment>
<dbReference type="EMBL" id="JAHQCX010000013">
    <property type="protein sequence ID" value="MBU9727792.1"/>
    <property type="molecule type" value="Genomic_DNA"/>
</dbReference>